<evidence type="ECO:0000259" key="4">
    <source>
        <dbReference type="Pfam" id="PF07687"/>
    </source>
</evidence>
<dbReference type="SUPFAM" id="SSF53187">
    <property type="entry name" value="Zn-dependent exopeptidases"/>
    <property type="match status" value="1"/>
</dbReference>
<keyword evidence="1" id="KW-0645">Protease</keyword>
<reference evidence="5 6" key="1">
    <citation type="journal article" date="2013" name="BMC Genomics">
        <title>Reconstruction of the lipid metabolism for the microalga Monoraphidium neglectum from its genome sequence reveals characteristics suitable for biofuel production.</title>
        <authorList>
            <person name="Bogen C."/>
            <person name="Al-Dilaimi A."/>
            <person name="Albersmeier A."/>
            <person name="Wichmann J."/>
            <person name="Grundmann M."/>
            <person name="Rupp O."/>
            <person name="Lauersen K.J."/>
            <person name="Blifernez-Klassen O."/>
            <person name="Kalinowski J."/>
            <person name="Goesmann A."/>
            <person name="Mussgnug J.H."/>
            <person name="Kruse O."/>
        </authorList>
    </citation>
    <scope>NUCLEOTIDE SEQUENCE [LARGE SCALE GENOMIC DNA]</scope>
    <source>
        <strain evidence="5 6">SAG 48.87</strain>
    </source>
</reference>
<gene>
    <name evidence="5" type="ORF">MNEG_0677</name>
</gene>
<name>A0A0D2N4Q9_9CHLO</name>
<dbReference type="AlphaFoldDB" id="A0A0D2N4Q9"/>
<dbReference type="GO" id="GO:0009014">
    <property type="term" value="F:succinyl-diaminopimelate desuccinylase activity"/>
    <property type="evidence" value="ECO:0007669"/>
    <property type="project" value="UniProtKB-EC"/>
</dbReference>
<dbReference type="KEGG" id="mng:MNEG_0677"/>
<dbReference type="Proteomes" id="UP000054498">
    <property type="component" value="Unassembled WGS sequence"/>
</dbReference>
<evidence type="ECO:0000256" key="3">
    <source>
        <dbReference type="ARBA" id="ARBA00022801"/>
    </source>
</evidence>
<dbReference type="OrthoDB" id="3064516at2759"/>
<dbReference type="EC" id="3.5.1.18" evidence="5"/>
<dbReference type="GeneID" id="25726795"/>
<dbReference type="InterPro" id="IPR051458">
    <property type="entry name" value="Cyt/Met_Dipeptidase"/>
</dbReference>
<dbReference type="GO" id="GO:0008233">
    <property type="term" value="F:peptidase activity"/>
    <property type="evidence" value="ECO:0007669"/>
    <property type="project" value="UniProtKB-KW"/>
</dbReference>
<accession>A0A0D2N4Q9</accession>
<proteinExistence type="predicted"/>
<keyword evidence="6" id="KW-1185">Reference proteome</keyword>
<sequence>MGHWGEEGRTTLERRWYRPTLEIVGMGSGYQGDGIKTIVPATSTAKLALRLVPNQVPGDITKKVRAHLEKHRPPFVNMTVTTLGFRHTPGNQAAARVLKQVMGADPLFFKEGATVPALAYFQEILGVPTTVFAFSLGDNIHAPNERLKVSMFDKGSEAWILLLAELGRMGRQPFVAGPASAGGGAEPHSEL</sequence>
<evidence type="ECO:0000313" key="6">
    <source>
        <dbReference type="Proteomes" id="UP000054498"/>
    </source>
</evidence>
<dbReference type="EMBL" id="KK100276">
    <property type="protein sequence ID" value="KIZ07282.1"/>
    <property type="molecule type" value="Genomic_DNA"/>
</dbReference>
<dbReference type="InterPro" id="IPR011650">
    <property type="entry name" value="Peptidase_M20_dimer"/>
</dbReference>
<dbReference type="Pfam" id="PF07687">
    <property type="entry name" value="M20_dimer"/>
    <property type="match status" value="1"/>
</dbReference>
<dbReference type="RefSeq" id="XP_013906301.1">
    <property type="nucleotide sequence ID" value="XM_014050847.1"/>
</dbReference>
<dbReference type="GO" id="GO:0006508">
    <property type="term" value="P:proteolysis"/>
    <property type="evidence" value="ECO:0007669"/>
    <property type="project" value="UniProtKB-KW"/>
</dbReference>
<evidence type="ECO:0000313" key="5">
    <source>
        <dbReference type="EMBL" id="KIZ07282.1"/>
    </source>
</evidence>
<keyword evidence="3 5" id="KW-0378">Hydrolase</keyword>
<evidence type="ECO:0000256" key="2">
    <source>
        <dbReference type="ARBA" id="ARBA00022723"/>
    </source>
</evidence>
<dbReference type="Gene3D" id="3.30.70.360">
    <property type="match status" value="1"/>
</dbReference>
<dbReference type="STRING" id="145388.A0A0D2N4Q9"/>
<feature type="domain" description="Peptidase M20 dimerisation" evidence="4">
    <location>
        <begin position="14"/>
        <end position="73"/>
    </location>
</feature>
<dbReference type="PANTHER" id="PTHR43270:SF12">
    <property type="entry name" value="SUCCINYL-DIAMINOPIMELATE DESUCCINYLASE"/>
    <property type="match status" value="1"/>
</dbReference>
<keyword evidence="2" id="KW-0479">Metal-binding</keyword>
<protein>
    <submittedName>
        <fullName evidence="5">Peptidase M20</fullName>
        <ecNumber evidence="5">3.5.1.18</ecNumber>
    </submittedName>
</protein>
<dbReference type="GO" id="GO:0046872">
    <property type="term" value="F:metal ion binding"/>
    <property type="evidence" value="ECO:0007669"/>
    <property type="project" value="UniProtKB-KW"/>
</dbReference>
<evidence type="ECO:0000256" key="1">
    <source>
        <dbReference type="ARBA" id="ARBA00022670"/>
    </source>
</evidence>
<organism evidence="5 6">
    <name type="scientific">Monoraphidium neglectum</name>
    <dbReference type="NCBI Taxonomy" id="145388"/>
    <lineage>
        <taxon>Eukaryota</taxon>
        <taxon>Viridiplantae</taxon>
        <taxon>Chlorophyta</taxon>
        <taxon>core chlorophytes</taxon>
        <taxon>Chlorophyceae</taxon>
        <taxon>CS clade</taxon>
        <taxon>Sphaeropleales</taxon>
        <taxon>Selenastraceae</taxon>
        <taxon>Monoraphidium</taxon>
    </lineage>
</organism>
<dbReference type="PANTHER" id="PTHR43270">
    <property type="entry name" value="BETA-ALA-HIS DIPEPTIDASE"/>
    <property type="match status" value="1"/>
</dbReference>